<dbReference type="Pfam" id="PF12833">
    <property type="entry name" value="HTH_18"/>
    <property type="match status" value="1"/>
</dbReference>
<dbReference type="Gene3D" id="1.10.10.60">
    <property type="entry name" value="Homeodomain-like"/>
    <property type="match status" value="2"/>
</dbReference>
<reference evidence="5" key="1">
    <citation type="submission" date="2019-10" db="EMBL/GenBank/DDBJ databases">
        <title>Lactobacillus agilis SY111 Whole Genome Sequencing Project.</title>
        <authorList>
            <person name="Suzuki S."/>
            <person name="Endo A."/>
            <person name="Maeno S."/>
            <person name="Shiwa Y."/>
            <person name="Matsutani M."/>
            <person name="Kajikawa A."/>
        </authorList>
    </citation>
    <scope>NUCLEOTIDE SEQUENCE</scope>
    <source>
        <strain evidence="5">SY111</strain>
    </source>
</reference>
<dbReference type="InterPro" id="IPR003313">
    <property type="entry name" value="AraC-bd"/>
</dbReference>
<evidence type="ECO:0000256" key="1">
    <source>
        <dbReference type="ARBA" id="ARBA00023015"/>
    </source>
</evidence>
<protein>
    <submittedName>
        <fullName evidence="5">AraC family transcriptional regulator</fullName>
    </submittedName>
</protein>
<dbReference type="PANTHER" id="PTHR43280">
    <property type="entry name" value="ARAC-FAMILY TRANSCRIPTIONAL REGULATOR"/>
    <property type="match status" value="1"/>
</dbReference>
<dbReference type="InterPro" id="IPR011051">
    <property type="entry name" value="RmlC_Cupin_sf"/>
</dbReference>
<keyword evidence="1" id="KW-0805">Transcription regulation</keyword>
<dbReference type="Proteomes" id="UP000494178">
    <property type="component" value="Unassembled WGS sequence"/>
</dbReference>
<dbReference type="SMART" id="SM00342">
    <property type="entry name" value="HTH_ARAC"/>
    <property type="match status" value="1"/>
</dbReference>
<dbReference type="InterPro" id="IPR014710">
    <property type="entry name" value="RmlC-like_jellyroll"/>
</dbReference>
<keyword evidence="2" id="KW-0238">DNA-binding</keyword>
<dbReference type="SUPFAM" id="SSF46689">
    <property type="entry name" value="Homeodomain-like"/>
    <property type="match status" value="1"/>
</dbReference>
<dbReference type="GO" id="GO:0043565">
    <property type="term" value="F:sequence-specific DNA binding"/>
    <property type="evidence" value="ECO:0007669"/>
    <property type="project" value="InterPro"/>
</dbReference>
<dbReference type="PROSITE" id="PS01124">
    <property type="entry name" value="HTH_ARAC_FAMILY_2"/>
    <property type="match status" value="1"/>
</dbReference>
<dbReference type="Gene3D" id="2.60.120.10">
    <property type="entry name" value="Jelly Rolls"/>
    <property type="match status" value="1"/>
</dbReference>
<gene>
    <name evidence="5" type="ORF">SY111_06950</name>
</gene>
<sequence length="329" mass="38162">MDRYALAMFKKLENTQISSDYPRLQINTPLALFFKRSVASQILYTSVLDEKVSFFTAPNYANPHQNSAFELVYVLKGSVTKTIEGHQYRLKAGEGYILNRRITHSEELTDGFMLVLNFTEAFFMELLNNLTAFNLKAHPVFDFIATNCSSNNDWQKNYLEFTPTVPLENPQFQILLDSLQQELATPKIGATYLQKGLFLRLLAALENQNMFALNPVVLNQSKEDYLINRLTSYIAKNYGAVSRKEIELELHYNSEYLNRLLKKHTGQTINQYASEIRLQRAKQLLTTTKLPISQITDLLHFSSDNYFYHFFKKATGTSPSRYRQKYYQD</sequence>
<dbReference type="EMBL" id="BLAN01000053">
    <property type="protein sequence ID" value="GET08071.1"/>
    <property type="molecule type" value="Genomic_DNA"/>
</dbReference>
<organism evidence="5">
    <name type="scientific">Ligilactobacillus agilis</name>
    <dbReference type="NCBI Taxonomy" id="1601"/>
    <lineage>
        <taxon>Bacteria</taxon>
        <taxon>Bacillati</taxon>
        <taxon>Bacillota</taxon>
        <taxon>Bacilli</taxon>
        <taxon>Lactobacillales</taxon>
        <taxon>Lactobacillaceae</taxon>
        <taxon>Ligilactobacillus</taxon>
    </lineage>
</organism>
<dbReference type="PANTHER" id="PTHR43280:SF2">
    <property type="entry name" value="HTH-TYPE TRANSCRIPTIONAL REGULATOR EXSA"/>
    <property type="match status" value="1"/>
</dbReference>
<dbReference type="SUPFAM" id="SSF51182">
    <property type="entry name" value="RmlC-like cupins"/>
    <property type="match status" value="1"/>
</dbReference>
<dbReference type="AlphaFoldDB" id="A0A6F9XS11"/>
<comment type="caution">
    <text evidence="5">The sequence shown here is derived from an EMBL/GenBank/DDBJ whole genome shotgun (WGS) entry which is preliminary data.</text>
</comment>
<evidence type="ECO:0000256" key="2">
    <source>
        <dbReference type="ARBA" id="ARBA00023125"/>
    </source>
</evidence>
<keyword evidence="3" id="KW-0804">Transcription</keyword>
<feature type="domain" description="HTH araC/xylS-type" evidence="4">
    <location>
        <begin position="228"/>
        <end position="325"/>
    </location>
</feature>
<evidence type="ECO:0000256" key="3">
    <source>
        <dbReference type="ARBA" id="ARBA00023163"/>
    </source>
</evidence>
<dbReference type="InterPro" id="IPR018060">
    <property type="entry name" value="HTH_AraC"/>
</dbReference>
<proteinExistence type="predicted"/>
<dbReference type="GO" id="GO:0003700">
    <property type="term" value="F:DNA-binding transcription factor activity"/>
    <property type="evidence" value="ECO:0007669"/>
    <property type="project" value="InterPro"/>
</dbReference>
<evidence type="ECO:0000313" key="5">
    <source>
        <dbReference type="EMBL" id="GET08071.1"/>
    </source>
</evidence>
<evidence type="ECO:0000259" key="4">
    <source>
        <dbReference type="PROSITE" id="PS01124"/>
    </source>
</evidence>
<dbReference type="Pfam" id="PF02311">
    <property type="entry name" value="AraC_binding"/>
    <property type="match status" value="1"/>
</dbReference>
<dbReference type="InterPro" id="IPR009057">
    <property type="entry name" value="Homeodomain-like_sf"/>
</dbReference>
<accession>A0A6F9XS11</accession>
<dbReference type="RefSeq" id="WP_172585799.1">
    <property type="nucleotide sequence ID" value="NZ_BLAN01000053.1"/>
</dbReference>
<name>A0A6F9XS11_9LACO</name>